<gene>
    <name evidence="5" type="ORF">HK100_004171</name>
</gene>
<dbReference type="SMART" id="SM01163">
    <property type="entry name" value="DUF1785"/>
    <property type="match status" value="1"/>
</dbReference>
<dbReference type="InterPro" id="IPR036397">
    <property type="entry name" value="RNaseH_sf"/>
</dbReference>
<feature type="compositionally biased region" description="Polar residues" evidence="2">
    <location>
        <begin position="1"/>
        <end position="10"/>
    </location>
</feature>
<evidence type="ECO:0000256" key="1">
    <source>
        <dbReference type="RuleBase" id="RU361178"/>
    </source>
</evidence>
<evidence type="ECO:0008006" key="7">
    <source>
        <dbReference type="Google" id="ProtNLM"/>
    </source>
</evidence>
<dbReference type="InterPro" id="IPR036085">
    <property type="entry name" value="PAZ_dom_sf"/>
</dbReference>
<feature type="compositionally biased region" description="Polar residues" evidence="2">
    <location>
        <begin position="180"/>
        <end position="193"/>
    </location>
</feature>
<dbReference type="PROSITE" id="PS50821">
    <property type="entry name" value="PAZ"/>
    <property type="match status" value="1"/>
</dbReference>
<dbReference type="InterPro" id="IPR045246">
    <property type="entry name" value="Piwi_ago-like"/>
</dbReference>
<dbReference type="EMBL" id="JADGJH010000021">
    <property type="protein sequence ID" value="KAJ3141993.1"/>
    <property type="molecule type" value="Genomic_DNA"/>
</dbReference>
<feature type="compositionally biased region" description="Low complexity" evidence="2">
    <location>
        <begin position="11"/>
        <end position="25"/>
    </location>
</feature>
<protein>
    <recommendedName>
        <fullName evidence="7">Piwi-domain-containing protein</fullName>
    </recommendedName>
</protein>
<evidence type="ECO:0000259" key="4">
    <source>
        <dbReference type="PROSITE" id="PS50822"/>
    </source>
</evidence>
<evidence type="ECO:0000256" key="2">
    <source>
        <dbReference type="SAM" id="MobiDB-lite"/>
    </source>
</evidence>
<dbReference type="SMART" id="SM00949">
    <property type="entry name" value="PAZ"/>
    <property type="match status" value="1"/>
</dbReference>
<feature type="domain" description="PAZ" evidence="3">
    <location>
        <begin position="511"/>
        <end position="631"/>
    </location>
</feature>
<comment type="caution">
    <text evidence="5">The sequence shown here is derived from an EMBL/GenBank/DDBJ whole genome shotgun (WGS) entry which is preliminary data.</text>
</comment>
<dbReference type="Gene3D" id="3.30.420.10">
    <property type="entry name" value="Ribonuclease H-like superfamily/Ribonuclease H"/>
    <property type="match status" value="1"/>
</dbReference>
<proteinExistence type="inferred from homology"/>
<dbReference type="Pfam" id="PF02171">
    <property type="entry name" value="Piwi"/>
    <property type="match status" value="1"/>
</dbReference>
<evidence type="ECO:0000259" key="3">
    <source>
        <dbReference type="PROSITE" id="PS50821"/>
    </source>
</evidence>
<feature type="domain" description="Piwi" evidence="4">
    <location>
        <begin position="867"/>
        <end position="1171"/>
    </location>
</feature>
<name>A0AAD5XHG8_9FUNG</name>
<dbReference type="CDD" id="cd04657">
    <property type="entry name" value="Piwi_ago-like"/>
    <property type="match status" value="1"/>
</dbReference>
<dbReference type="GO" id="GO:0003723">
    <property type="term" value="F:RNA binding"/>
    <property type="evidence" value="ECO:0007669"/>
    <property type="project" value="InterPro"/>
</dbReference>
<dbReference type="CDD" id="cd02846">
    <property type="entry name" value="PAZ_argonaute_like"/>
    <property type="match status" value="1"/>
</dbReference>
<reference evidence="5" key="1">
    <citation type="submission" date="2020-05" db="EMBL/GenBank/DDBJ databases">
        <title>Phylogenomic resolution of chytrid fungi.</title>
        <authorList>
            <person name="Stajich J.E."/>
            <person name="Amses K."/>
            <person name="Simmons R."/>
            <person name="Seto K."/>
            <person name="Myers J."/>
            <person name="Bonds A."/>
            <person name="Quandt C.A."/>
            <person name="Barry K."/>
            <person name="Liu P."/>
            <person name="Grigoriev I."/>
            <person name="Longcore J.E."/>
            <person name="James T.Y."/>
        </authorList>
    </citation>
    <scope>NUCLEOTIDE SEQUENCE</scope>
    <source>
        <strain evidence="5">JEL0513</strain>
    </source>
</reference>
<evidence type="ECO:0000313" key="6">
    <source>
        <dbReference type="Proteomes" id="UP001211907"/>
    </source>
</evidence>
<feature type="region of interest" description="Disordered" evidence="2">
    <location>
        <begin position="180"/>
        <end position="204"/>
    </location>
</feature>
<dbReference type="InterPro" id="IPR003165">
    <property type="entry name" value="Piwi"/>
</dbReference>
<dbReference type="Pfam" id="PF02170">
    <property type="entry name" value="PAZ"/>
    <property type="match status" value="1"/>
</dbReference>
<dbReference type="InterPro" id="IPR032474">
    <property type="entry name" value="Argonaute_N"/>
</dbReference>
<feature type="non-terminal residue" evidence="5">
    <location>
        <position position="1"/>
    </location>
</feature>
<dbReference type="Pfam" id="PF08699">
    <property type="entry name" value="ArgoL1"/>
    <property type="match status" value="1"/>
</dbReference>
<dbReference type="Gene3D" id="2.170.260.10">
    <property type="entry name" value="paz domain"/>
    <property type="match status" value="1"/>
</dbReference>
<dbReference type="InterPro" id="IPR003100">
    <property type="entry name" value="PAZ_dom"/>
</dbReference>
<accession>A0AAD5XHG8</accession>
<dbReference type="PROSITE" id="PS50822">
    <property type="entry name" value="PIWI"/>
    <property type="match status" value="1"/>
</dbReference>
<dbReference type="InterPro" id="IPR014811">
    <property type="entry name" value="ArgoL1"/>
</dbReference>
<feature type="region of interest" description="Disordered" evidence="2">
    <location>
        <begin position="1"/>
        <end position="26"/>
    </location>
</feature>
<dbReference type="Proteomes" id="UP001211907">
    <property type="component" value="Unassembled WGS sequence"/>
</dbReference>
<dbReference type="SUPFAM" id="SSF53098">
    <property type="entry name" value="Ribonuclease H-like"/>
    <property type="match status" value="1"/>
</dbReference>
<dbReference type="SMART" id="SM00950">
    <property type="entry name" value="Piwi"/>
    <property type="match status" value="1"/>
</dbReference>
<dbReference type="Pfam" id="PF16486">
    <property type="entry name" value="ArgoN"/>
    <property type="match status" value="1"/>
</dbReference>
<comment type="similarity">
    <text evidence="1">Belongs to the argonaute family.</text>
</comment>
<dbReference type="AlphaFoldDB" id="A0AAD5XHG8"/>
<sequence>MLSAEDSTQQPPVKATPAATAAPNPEVDATLDSAVAGTRAISKTTSAKSNQLIVNTNSVMSNAPAAGGLNPLAREWTPATDSPRNLESPVPFQPDNTTRAGNVLLPNNAKHAINLRNDEREGVFDFNAASYTNQHQHSKILNSKNFLQNAAPQQSTLRQQTYPPIYPASNQNAARDRLNSLPTTLNSPKTFQQLPPPAPPRISHSHSLVRSASFLEGLKSLSLNSPSSLSASPFLPTVRMTSSSSSLSLSATAPSSPQLYSRSYPTTPPIISLSSSMSEPVGRPKKPNFGESGIPIHILTNFYGLYIPADLYIWQYDVRIAPETVTKVNRRVIDAFRDALLLKCREIGTAGIGNMSYSELARFEWNAIYDGSRTLYSPSRMPFINDEISAQVELVDEDFMRRRTQKFLVRIRKVAEIQMSKLNEYNAGILQTNELPRDAIHVLEVLLRQRPSLKFTAIGRGGGSFYSDVQNTAIANALTVHQGWYQSVKPSFRQIKLNLDVSASSFYVAGSLIDTIAKYFNRPHIELARPHLNDSHERKKLERFLRDVTIEILYRATGRKRYKIKGVFDKPCAQTLIVTGTGEGRVKQIIPVITYFAEKYGIVLQYPWLPCIVCGSKNDVVLPMELCFVRKNQRHIGKLNDQQLADIVKLTAVLPEFRKERVSDGMRQLHGVGIGGDPILNSWGVQIASKMSVIDGRILTAPPLTFGTSNNANTDWRHVITPSDGTWRIGRNITLAEPAILRTILKACVGLGMTINNRNIADIVVYAPMPAHGMRMNNDTIEATLRLANEKALRIPENLHSTFSFNDGSMWDFDDLVNSDSGMGSGMFSGNIGFGGMVGYPSVAMPTNNMSAAGTANESNAEGTAQLVICILAQKNTVYEQVKKIAETDIGLMTQCVIGKHVHTTKPSYAPNLALKINAKLGGINSYVDPVHELGGLGISSLPTIIMGADVTHPQYSSTDPSSIAAVVGTIDQKFCEYRSSVRMQNTRREIIIDLEGMTREIFEQFRIRNGCYPVRILFYRDGVTEAQLGDVMIDEVSAVRRACAVLGIGNAMLTFTVVNKRHHARFFPVRMETGESDSKGNILAGTVVDSGVTHPFEFDFYLNSHPGMQGTSKAAHYHVLFDGNKFKADTLQEITYRLCYNFARSTRAVSIVPPAYYAHLVAARARCYVSAQSGAPHYWQNNYTSSSPAMESFQMPWGGNQQSQQGVGMFGRSFSSQAPSSNLENLYPLNSPSLSNSGLHGTGSQSRLATSFNNLSSGTQLGQSYF</sequence>
<dbReference type="InterPro" id="IPR012337">
    <property type="entry name" value="RNaseH-like_sf"/>
</dbReference>
<organism evidence="5 6">
    <name type="scientific">Physocladia obscura</name>
    <dbReference type="NCBI Taxonomy" id="109957"/>
    <lineage>
        <taxon>Eukaryota</taxon>
        <taxon>Fungi</taxon>
        <taxon>Fungi incertae sedis</taxon>
        <taxon>Chytridiomycota</taxon>
        <taxon>Chytridiomycota incertae sedis</taxon>
        <taxon>Chytridiomycetes</taxon>
        <taxon>Chytridiales</taxon>
        <taxon>Chytriomycetaceae</taxon>
        <taxon>Physocladia</taxon>
    </lineage>
</organism>
<dbReference type="PANTHER" id="PTHR22891">
    <property type="entry name" value="EUKARYOTIC TRANSLATION INITIATION FACTOR 2C"/>
    <property type="match status" value="1"/>
</dbReference>
<dbReference type="Gene3D" id="3.40.50.2300">
    <property type="match status" value="1"/>
</dbReference>
<keyword evidence="6" id="KW-1185">Reference proteome</keyword>
<evidence type="ECO:0000313" key="5">
    <source>
        <dbReference type="EMBL" id="KAJ3141993.1"/>
    </source>
</evidence>
<feature type="region of interest" description="Disordered" evidence="2">
    <location>
        <begin position="61"/>
        <end position="93"/>
    </location>
</feature>
<dbReference type="SUPFAM" id="SSF101690">
    <property type="entry name" value="PAZ domain"/>
    <property type="match status" value="1"/>
</dbReference>